<dbReference type="GO" id="GO:0016301">
    <property type="term" value="F:kinase activity"/>
    <property type="evidence" value="ECO:0007669"/>
    <property type="project" value="UniProtKB-KW"/>
</dbReference>
<reference evidence="2 3" key="1">
    <citation type="submission" date="2018-11" db="EMBL/GenBank/DDBJ databases">
        <title>Complete genome sequencing of the Actinobacteria Serinibacter sp. K3-2.</title>
        <authorList>
            <person name="Rakitin A.L."/>
            <person name="Beletsky A.V."/>
            <person name="Mardanov A.V."/>
            <person name="Ravin N.V."/>
            <person name="Gromova A.S."/>
            <person name="Filippova S.N."/>
            <person name="Gal'Chenko V.F."/>
        </authorList>
    </citation>
    <scope>NUCLEOTIDE SEQUENCE [LARGE SCALE GENOMIC DNA]</scope>
    <source>
        <strain evidence="2 3">K3-2</strain>
    </source>
</reference>
<proteinExistence type="predicted"/>
<name>A0A4Z1E433_9MICO</name>
<dbReference type="Proteomes" id="UP000297318">
    <property type="component" value="Unassembled WGS sequence"/>
</dbReference>
<keyword evidence="2" id="KW-0808">Transferase</keyword>
<dbReference type="Pfam" id="PF01078">
    <property type="entry name" value="Mg_chelatase"/>
    <property type="match status" value="1"/>
</dbReference>
<dbReference type="Gene3D" id="3.40.50.300">
    <property type="entry name" value="P-loop containing nucleotide triphosphate hydrolases"/>
    <property type="match status" value="1"/>
</dbReference>
<feature type="domain" description="Magnesium chelatase ChlI-like catalytic" evidence="1">
    <location>
        <begin position="11"/>
        <end position="51"/>
    </location>
</feature>
<dbReference type="EMBL" id="RHPJ01000001">
    <property type="protein sequence ID" value="TGO06706.1"/>
    <property type="molecule type" value="Genomic_DNA"/>
</dbReference>
<evidence type="ECO:0000313" key="2">
    <source>
        <dbReference type="EMBL" id="TGO06706.1"/>
    </source>
</evidence>
<organism evidence="2 3">
    <name type="scientific">Serinibacter arcticus</name>
    <dbReference type="NCBI Taxonomy" id="1655435"/>
    <lineage>
        <taxon>Bacteria</taxon>
        <taxon>Bacillati</taxon>
        <taxon>Actinomycetota</taxon>
        <taxon>Actinomycetes</taxon>
        <taxon>Micrococcales</taxon>
        <taxon>Beutenbergiaceae</taxon>
        <taxon>Serinibacter</taxon>
    </lineage>
</organism>
<keyword evidence="2" id="KW-0418">Kinase</keyword>
<gene>
    <name evidence="2" type="ORF">SERN_0898</name>
</gene>
<evidence type="ECO:0000259" key="1">
    <source>
        <dbReference type="Pfam" id="PF01078"/>
    </source>
</evidence>
<evidence type="ECO:0000313" key="3">
    <source>
        <dbReference type="Proteomes" id="UP000297318"/>
    </source>
</evidence>
<dbReference type="GO" id="GO:0005524">
    <property type="term" value="F:ATP binding"/>
    <property type="evidence" value="ECO:0007669"/>
    <property type="project" value="InterPro"/>
</dbReference>
<accession>A0A4Z1E433</accession>
<sequence length="222" mass="23780">MPVPVPVTIEALAERAGELAAMGERRILGLVGAPGAGKSFLAERLAQVLGPDLAVVVPMDGFHLAQEVLVALGREGRKGAADTFDAEGYVALLRRLRAPRARGGQDVDPSLAGVVLAPLFRRDLEEPVGSAVPVRPDVPLVITEGNYLLRGDGAWRDVAGLLDEVWFVAPPEDLRRARLVARHESFGRSPREARERSLGSDELNARQIAATAGAADHVWRLV</sequence>
<dbReference type="AlphaFoldDB" id="A0A4Z1E433"/>
<dbReference type="InterPro" id="IPR000523">
    <property type="entry name" value="Mg_chelatse_chII-like_cat_dom"/>
</dbReference>
<dbReference type="PANTHER" id="PTHR10285">
    <property type="entry name" value="URIDINE KINASE"/>
    <property type="match status" value="1"/>
</dbReference>
<dbReference type="NCBIfam" id="NF006743">
    <property type="entry name" value="PRK09270.1-2"/>
    <property type="match status" value="1"/>
</dbReference>
<keyword evidence="3" id="KW-1185">Reference proteome</keyword>
<protein>
    <submittedName>
        <fullName evidence="2">Uridine kinase family protein</fullName>
    </submittedName>
</protein>
<dbReference type="SUPFAM" id="SSF52540">
    <property type="entry name" value="P-loop containing nucleoside triphosphate hydrolases"/>
    <property type="match status" value="1"/>
</dbReference>
<comment type="caution">
    <text evidence="2">The sequence shown here is derived from an EMBL/GenBank/DDBJ whole genome shotgun (WGS) entry which is preliminary data.</text>
</comment>
<dbReference type="InterPro" id="IPR027417">
    <property type="entry name" value="P-loop_NTPase"/>
</dbReference>